<feature type="compositionally biased region" description="Low complexity" evidence="8">
    <location>
        <begin position="613"/>
        <end position="625"/>
    </location>
</feature>
<evidence type="ECO:0000256" key="3">
    <source>
        <dbReference type="ARBA" id="ARBA00008593"/>
    </source>
</evidence>
<dbReference type="InterPro" id="IPR043519">
    <property type="entry name" value="NT_sf"/>
</dbReference>
<protein>
    <recommendedName>
        <fullName evidence="4">polynucleotide adenylyltransferase</fullName>
        <ecNumber evidence="4">2.7.7.19</ecNumber>
    </recommendedName>
</protein>
<evidence type="ECO:0000256" key="2">
    <source>
        <dbReference type="ARBA" id="ARBA00001946"/>
    </source>
</evidence>
<feature type="domain" description="PAP-associated" evidence="9">
    <location>
        <begin position="264"/>
        <end position="320"/>
    </location>
</feature>
<feature type="region of interest" description="Disordered" evidence="8">
    <location>
        <begin position="475"/>
        <end position="601"/>
    </location>
</feature>
<dbReference type="Gene3D" id="3.30.460.10">
    <property type="entry name" value="Beta Polymerase, domain 2"/>
    <property type="match status" value="1"/>
</dbReference>
<dbReference type="InterPro" id="IPR002058">
    <property type="entry name" value="PAP_assoc"/>
</dbReference>
<dbReference type="STRING" id="1340429.A0A2G4SPL3"/>
<dbReference type="Proteomes" id="UP000242254">
    <property type="component" value="Unassembled WGS sequence"/>
</dbReference>
<dbReference type="SUPFAM" id="SSF81301">
    <property type="entry name" value="Nucleotidyltransferase"/>
    <property type="match status" value="1"/>
</dbReference>
<dbReference type="GO" id="GO:0031123">
    <property type="term" value="P:RNA 3'-end processing"/>
    <property type="evidence" value="ECO:0007669"/>
    <property type="project" value="TreeGrafter"/>
</dbReference>
<evidence type="ECO:0000313" key="12">
    <source>
        <dbReference type="Proteomes" id="UP000242254"/>
    </source>
</evidence>
<feature type="compositionally biased region" description="Basic and acidic residues" evidence="8">
    <location>
        <begin position="495"/>
        <end position="505"/>
    </location>
</feature>
<dbReference type="GO" id="GO:0046872">
    <property type="term" value="F:metal ion binding"/>
    <property type="evidence" value="ECO:0007669"/>
    <property type="project" value="UniProtKB-KW"/>
</dbReference>
<comment type="similarity">
    <text evidence="3">Belongs to the DNA polymerase type-B-like family.</text>
</comment>
<name>A0A2G4SPL3_RHIZD</name>
<feature type="compositionally biased region" description="Low complexity" evidence="8">
    <location>
        <begin position="585"/>
        <end position="596"/>
    </location>
</feature>
<reference evidence="11 12" key="1">
    <citation type="journal article" date="2016" name="Proc. Natl. Acad. Sci. U.S.A.">
        <title>Lipid metabolic changes in an early divergent fungus govern the establishment of a mutualistic symbiosis with endobacteria.</title>
        <authorList>
            <person name="Lastovetsky O.A."/>
            <person name="Gaspar M.L."/>
            <person name="Mondo S.J."/>
            <person name="LaButti K.M."/>
            <person name="Sandor L."/>
            <person name="Grigoriev I.V."/>
            <person name="Henry S.A."/>
            <person name="Pawlowska T.E."/>
        </authorList>
    </citation>
    <scope>NUCLEOTIDE SEQUENCE [LARGE SCALE GENOMIC DNA]</scope>
    <source>
        <strain evidence="11 12">ATCC 52813</strain>
    </source>
</reference>
<feature type="region of interest" description="Disordered" evidence="8">
    <location>
        <begin position="613"/>
        <end position="674"/>
    </location>
</feature>
<sequence length="674" mass="77030">MQASTDNHTELVENFVPQPMFQWLAPDESKSSFVPYYLDKQQEDNLSIDILQLYQKLLPTKESYERRLKFVKKMEKLLNSEWPDHDIKAHVFGSSMNDLGTGSSDIDLCITTPWNGLRNVRVLAKLFKRCGMQHVVCVPRAKVPIVRLFDPELQLSCDINVNNTLALQNTKMIKVYVALDPRVRPLIMTVKHWTKQRQLNDAANGGTLSSYTWTCMIINFLQQREPPILPILHATENDELNDDEYYFCDDIKKWKGFGLKNKESLGGLLYAFFRRFAIEFDYDSQVVSVRQGKYLTKNEKGWDTGRNRTSLCVEEPFNTQRNLGNSADVTSVLGLRCEFQRCLDLVLDHADLETICTPYKHMFHSSDHNTDIPTTNIFSLTLPAYSDDNHKIELTAHPHDRRKSMVDGICHYQQLPKTPSSSPYRPSALHSTFYPRFSSSQALDTIIQSRATRHGSHPLPPVPSSLLSMLNISNNTNHSRSVDSLFTRHQKKSTRQRDDNKEGFVKRNGYQRKKVFDHQNSHQHHHQQQKQKQKQSEERPPRRQSNGMEWPSISGHAHTSKEMGTPAIGPRRWSTVKRHGDDTSVDSNSNNNNNNSDNEEKKKTLAEIVKIAPAPTTATAKRPIANSKSFVSTATAASNGSNKSKYKKSSKSNSKNNTNHRQPKNKSNKLRASK</sequence>
<feature type="domain" description="Poly(A) RNA polymerase mitochondrial-like central palm" evidence="10">
    <location>
        <begin position="46"/>
        <end position="177"/>
    </location>
</feature>
<comment type="cofactor">
    <cofactor evidence="1">
        <name>Mn(2+)</name>
        <dbReference type="ChEBI" id="CHEBI:29035"/>
    </cofactor>
</comment>
<gene>
    <name evidence="11" type="ORF">RHIMIDRAFT_259670</name>
</gene>
<evidence type="ECO:0000313" key="11">
    <source>
        <dbReference type="EMBL" id="PHZ10718.1"/>
    </source>
</evidence>
<proteinExistence type="inferred from homology"/>
<keyword evidence="7" id="KW-0460">Magnesium</keyword>
<evidence type="ECO:0000256" key="1">
    <source>
        <dbReference type="ARBA" id="ARBA00001936"/>
    </source>
</evidence>
<dbReference type="PANTHER" id="PTHR12271:SF113">
    <property type="entry name" value="POLY(A) RNA POLYMERASE CID11"/>
    <property type="match status" value="1"/>
</dbReference>
<dbReference type="EMBL" id="KZ303854">
    <property type="protein sequence ID" value="PHZ10718.1"/>
    <property type="molecule type" value="Genomic_DNA"/>
</dbReference>
<accession>A0A2G4SPL3</accession>
<feature type="compositionally biased region" description="Polar residues" evidence="8">
    <location>
        <begin position="626"/>
        <end position="637"/>
    </location>
</feature>
<keyword evidence="5" id="KW-0808">Transferase</keyword>
<feature type="compositionally biased region" description="Basic residues" evidence="8">
    <location>
        <begin position="521"/>
        <end position="533"/>
    </location>
</feature>
<organism evidence="11 12">
    <name type="scientific">Rhizopus microsporus ATCC 52813</name>
    <dbReference type="NCBI Taxonomy" id="1340429"/>
    <lineage>
        <taxon>Eukaryota</taxon>
        <taxon>Fungi</taxon>
        <taxon>Fungi incertae sedis</taxon>
        <taxon>Mucoromycota</taxon>
        <taxon>Mucoromycotina</taxon>
        <taxon>Mucoromycetes</taxon>
        <taxon>Mucorales</taxon>
        <taxon>Mucorineae</taxon>
        <taxon>Rhizopodaceae</taxon>
        <taxon>Rhizopus</taxon>
    </lineage>
</organism>
<dbReference type="CDD" id="cd05402">
    <property type="entry name" value="NT_PAP_TUTase"/>
    <property type="match status" value="1"/>
</dbReference>
<dbReference type="AlphaFoldDB" id="A0A2G4SPL3"/>
<evidence type="ECO:0000256" key="4">
    <source>
        <dbReference type="ARBA" id="ARBA00012388"/>
    </source>
</evidence>
<dbReference type="GeneID" id="35442407"/>
<evidence type="ECO:0000256" key="7">
    <source>
        <dbReference type="ARBA" id="ARBA00022842"/>
    </source>
</evidence>
<dbReference type="RefSeq" id="XP_023464426.1">
    <property type="nucleotide sequence ID" value="XM_023611417.1"/>
</dbReference>
<evidence type="ECO:0000259" key="9">
    <source>
        <dbReference type="Pfam" id="PF03828"/>
    </source>
</evidence>
<dbReference type="PANTHER" id="PTHR12271">
    <property type="entry name" value="POLY A POLYMERASE CID PAP -RELATED"/>
    <property type="match status" value="1"/>
</dbReference>
<dbReference type="SUPFAM" id="SSF81631">
    <property type="entry name" value="PAP/OAS1 substrate-binding domain"/>
    <property type="match status" value="1"/>
</dbReference>
<keyword evidence="6" id="KW-0479">Metal-binding</keyword>
<evidence type="ECO:0000259" key="10">
    <source>
        <dbReference type="Pfam" id="PF22600"/>
    </source>
</evidence>
<comment type="cofactor">
    <cofactor evidence="2">
        <name>Mg(2+)</name>
        <dbReference type="ChEBI" id="CHEBI:18420"/>
    </cofactor>
</comment>
<dbReference type="GO" id="GO:0010605">
    <property type="term" value="P:negative regulation of macromolecule metabolic process"/>
    <property type="evidence" value="ECO:0007669"/>
    <property type="project" value="UniProtKB-ARBA"/>
</dbReference>
<dbReference type="InterPro" id="IPR054708">
    <property type="entry name" value="MTPAP-like_central"/>
</dbReference>
<keyword evidence="12" id="KW-1185">Reference proteome</keyword>
<dbReference type="Pfam" id="PF03828">
    <property type="entry name" value="PAP_assoc"/>
    <property type="match status" value="1"/>
</dbReference>
<dbReference type="EC" id="2.7.7.19" evidence="4"/>
<dbReference type="Pfam" id="PF22600">
    <property type="entry name" value="MTPAP-like_central"/>
    <property type="match status" value="1"/>
</dbReference>
<evidence type="ECO:0000256" key="6">
    <source>
        <dbReference type="ARBA" id="ARBA00022723"/>
    </source>
</evidence>
<dbReference type="GO" id="GO:1990817">
    <property type="term" value="F:poly(A) RNA polymerase activity"/>
    <property type="evidence" value="ECO:0007669"/>
    <property type="project" value="UniProtKB-EC"/>
</dbReference>
<dbReference type="Gene3D" id="1.10.1410.10">
    <property type="match status" value="1"/>
</dbReference>
<evidence type="ECO:0000256" key="8">
    <source>
        <dbReference type="SAM" id="MobiDB-lite"/>
    </source>
</evidence>
<feature type="compositionally biased region" description="Basic residues" evidence="8">
    <location>
        <begin position="661"/>
        <end position="674"/>
    </location>
</feature>
<evidence type="ECO:0000256" key="5">
    <source>
        <dbReference type="ARBA" id="ARBA00022679"/>
    </source>
</evidence>